<proteinExistence type="predicted"/>
<dbReference type="InterPro" id="IPR050861">
    <property type="entry name" value="Dihydroxyacetone_Kinase"/>
</dbReference>
<name>A0A8H4RZA9_9HELO</name>
<accession>A0A8H4RZA9</accession>
<dbReference type="Proteomes" id="UP000566819">
    <property type="component" value="Unassembled WGS sequence"/>
</dbReference>
<dbReference type="AlphaFoldDB" id="A0A8H4RZA9"/>
<feature type="domain" description="DhaK" evidence="1">
    <location>
        <begin position="24"/>
        <end position="375"/>
    </location>
</feature>
<evidence type="ECO:0000259" key="1">
    <source>
        <dbReference type="PROSITE" id="PS51481"/>
    </source>
</evidence>
<dbReference type="OrthoDB" id="1724672at2759"/>
<dbReference type="GO" id="GO:0005829">
    <property type="term" value="C:cytosol"/>
    <property type="evidence" value="ECO:0007669"/>
    <property type="project" value="TreeGrafter"/>
</dbReference>
<dbReference type="PROSITE" id="PS51481">
    <property type="entry name" value="DHAK"/>
    <property type="match status" value="1"/>
</dbReference>
<dbReference type="Pfam" id="PF02733">
    <property type="entry name" value="Dak1"/>
    <property type="match status" value="1"/>
</dbReference>
<dbReference type="PANTHER" id="PTHR28629:SF14">
    <property type="entry name" value="DIHYDROXYACETONE KINASE 1"/>
    <property type="match status" value="1"/>
</dbReference>
<dbReference type="SUPFAM" id="SSF82549">
    <property type="entry name" value="DAK1/DegV-like"/>
    <property type="match status" value="1"/>
</dbReference>
<dbReference type="FunFam" id="3.40.50.10440:FF:000001">
    <property type="entry name" value="Dihydroxyacetone kinase, DhaK subunit"/>
    <property type="match status" value="1"/>
</dbReference>
<dbReference type="PANTHER" id="PTHR28629">
    <property type="entry name" value="TRIOKINASE/FMN CYCLASE"/>
    <property type="match status" value="1"/>
</dbReference>
<dbReference type="InterPro" id="IPR004006">
    <property type="entry name" value="DhaK_dom"/>
</dbReference>
<keyword evidence="3" id="KW-1185">Reference proteome</keyword>
<dbReference type="GO" id="GO:0019563">
    <property type="term" value="P:glycerol catabolic process"/>
    <property type="evidence" value="ECO:0007669"/>
    <property type="project" value="TreeGrafter"/>
</dbReference>
<sequence>MATETQTKQHTLTKTKETFHFINDPSDAINEAALGLTEHNPNLSYSATHKIVYRSDLETFRKEHVTTIGFAGGGHEPMFSGFVGPCFLSCSVSGNIFASPTAAQIFEAIKLCQPSPPSSISPGTLIVCGNYTGDILNAGLAITRATAAGYKVRFIPVGDDVAVGRKKGGKVGRRGLSGHVVGLKIVCALADRWESLERVGDVMDYIAENSGTIAVAFDRVALPNNIVTEIPTLPPATIELGLGCHGEPGLRQILPIPSPEALTKEMISILTDTSDADRGFIRFSKNGNDEVILLVNSSGSTSDEVLARFAELATEELARQGITVRRMTLGPMVTSLKQSGFGFTLWKLPGSGEKGPLSRDEALECWDRKVETASWRQ</sequence>
<protein>
    <recommendedName>
        <fullName evidence="1">DhaK domain-containing protein</fullName>
    </recommendedName>
</protein>
<dbReference type="GO" id="GO:0004371">
    <property type="term" value="F:glycerone kinase activity"/>
    <property type="evidence" value="ECO:0007669"/>
    <property type="project" value="InterPro"/>
</dbReference>
<dbReference type="Gene3D" id="3.30.1180.20">
    <property type="entry name" value="Dihydroxyacetone kinase, domain 2"/>
    <property type="match status" value="1"/>
</dbReference>
<organism evidence="2 3">
    <name type="scientific">Cudoniella acicularis</name>
    <dbReference type="NCBI Taxonomy" id="354080"/>
    <lineage>
        <taxon>Eukaryota</taxon>
        <taxon>Fungi</taxon>
        <taxon>Dikarya</taxon>
        <taxon>Ascomycota</taxon>
        <taxon>Pezizomycotina</taxon>
        <taxon>Leotiomycetes</taxon>
        <taxon>Helotiales</taxon>
        <taxon>Tricladiaceae</taxon>
        <taxon>Cudoniella</taxon>
    </lineage>
</organism>
<comment type="caution">
    <text evidence="2">The sequence shown here is derived from an EMBL/GenBank/DDBJ whole genome shotgun (WGS) entry which is preliminary data.</text>
</comment>
<dbReference type="EMBL" id="JAAMPI010000028">
    <property type="protein sequence ID" value="KAF4637282.1"/>
    <property type="molecule type" value="Genomic_DNA"/>
</dbReference>
<evidence type="ECO:0000313" key="2">
    <source>
        <dbReference type="EMBL" id="KAF4637282.1"/>
    </source>
</evidence>
<dbReference type="Gene3D" id="3.40.50.10440">
    <property type="entry name" value="Dihydroxyacetone kinase, domain 1"/>
    <property type="match status" value="1"/>
</dbReference>
<reference evidence="2 3" key="1">
    <citation type="submission" date="2020-03" db="EMBL/GenBank/DDBJ databases">
        <title>Draft Genome Sequence of Cudoniella acicularis.</title>
        <authorList>
            <person name="Buettner E."/>
            <person name="Kellner H."/>
        </authorList>
    </citation>
    <scope>NUCLEOTIDE SEQUENCE [LARGE SCALE GENOMIC DNA]</scope>
    <source>
        <strain evidence="2 3">DSM 108380</strain>
    </source>
</reference>
<gene>
    <name evidence="2" type="ORF">G7Y89_g804</name>
</gene>
<evidence type="ECO:0000313" key="3">
    <source>
        <dbReference type="Proteomes" id="UP000566819"/>
    </source>
</evidence>